<evidence type="ECO:0000256" key="3">
    <source>
        <dbReference type="ARBA" id="ARBA00023082"/>
    </source>
</evidence>
<dbReference type="InterPro" id="IPR014284">
    <property type="entry name" value="RNA_pol_sigma-70_dom"/>
</dbReference>
<keyword evidence="3" id="KW-0731">Sigma factor</keyword>
<evidence type="ECO:0000256" key="2">
    <source>
        <dbReference type="ARBA" id="ARBA00023015"/>
    </source>
</evidence>
<dbReference type="PANTHER" id="PTHR43133">
    <property type="entry name" value="RNA POLYMERASE ECF-TYPE SIGMA FACTO"/>
    <property type="match status" value="1"/>
</dbReference>
<evidence type="ECO:0000259" key="5">
    <source>
        <dbReference type="Pfam" id="PF04542"/>
    </source>
</evidence>
<comment type="caution">
    <text evidence="7">The sequence shown here is derived from an EMBL/GenBank/DDBJ whole genome shotgun (WGS) entry which is preliminary data.</text>
</comment>
<dbReference type="InterPro" id="IPR013249">
    <property type="entry name" value="RNA_pol_sigma70_r4_t2"/>
</dbReference>
<dbReference type="SUPFAM" id="SSF88946">
    <property type="entry name" value="Sigma2 domain of RNA polymerase sigma factors"/>
    <property type="match status" value="1"/>
</dbReference>
<dbReference type="InterPro" id="IPR007627">
    <property type="entry name" value="RNA_pol_sigma70_r2"/>
</dbReference>
<dbReference type="SUPFAM" id="SSF88659">
    <property type="entry name" value="Sigma3 and sigma4 domains of RNA polymerase sigma factors"/>
    <property type="match status" value="1"/>
</dbReference>
<dbReference type="Proteomes" id="UP001644719">
    <property type="component" value="Unassembled WGS sequence"/>
</dbReference>
<evidence type="ECO:0000256" key="1">
    <source>
        <dbReference type="ARBA" id="ARBA00010641"/>
    </source>
</evidence>
<dbReference type="Pfam" id="PF04542">
    <property type="entry name" value="Sigma70_r2"/>
    <property type="match status" value="1"/>
</dbReference>
<dbReference type="InterPro" id="IPR039425">
    <property type="entry name" value="RNA_pol_sigma-70-like"/>
</dbReference>
<dbReference type="RefSeq" id="WP_118578087.1">
    <property type="nucleotide sequence ID" value="NZ_JAAITS010000001.1"/>
</dbReference>
<dbReference type="EMBL" id="JAAITS010000001">
    <property type="protein sequence ID" value="NSG83860.1"/>
    <property type="molecule type" value="Genomic_DNA"/>
</dbReference>
<reference evidence="7 8" key="1">
    <citation type="journal article" date="2020" name="Cell Host Microbe">
        <title>Functional and Genomic Variation between Human-Derived Isolates of Lachnospiraceae Reveals Inter- and Intra-Species Diversity.</title>
        <authorList>
            <person name="Sorbara M.T."/>
            <person name="Littmann E.R."/>
            <person name="Fontana E."/>
            <person name="Moody T.U."/>
            <person name="Kohout C.E."/>
            <person name="Gjonbalaj M."/>
            <person name="Eaton V."/>
            <person name="Seok R."/>
            <person name="Leiner I.M."/>
            <person name="Pamer E.G."/>
        </authorList>
    </citation>
    <scope>NUCLEOTIDE SEQUENCE [LARGE SCALE GENOMIC DNA]</scope>
    <source>
        <strain evidence="7 8">MSK.17.74</strain>
    </source>
</reference>
<comment type="similarity">
    <text evidence="1">Belongs to the sigma-70 factor family. ECF subfamily.</text>
</comment>
<feature type="domain" description="RNA polymerase sigma factor 70 region 4 type 2" evidence="6">
    <location>
        <begin position="99"/>
        <end position="150"/>
    </location>
</feature>
<dbReference type="GeneID" id="69513449"/>
<accession>A0ABX2H3G0</accession>
<keyword evidence="4" id="KW-0804">Transcription</keyword>
<dbReference type="InterPro" id="IPR013325">
    <property type="entry name" value="RNA_pol_sigma_r2"/>
</dbReference>
<dbReference type="NCBIfam" id="TIGR02937">
    <property type="entry name" value="sigma70-ECF"/>
    <property type="match status" value="1"/>
</dbReference>
<dbReference type="InterPro" id="IPR013324">
    <property type="entry name" value="RNA_pol_sigma_r3/r4-like"/>
</dbReference>
<dbReference type="Gene3D" id="1.10.1740.10">
    <property type="match status" value="1"/>
</dbReference>
<dbReference type="PANTHER" id="PTHR43133:SF51">
    <property type="entry name" value="RNA POLYMERASE SIGMA FACTOR"/>
    <property type="match status" value="1"/>
</dbReference>
<name>A0ABX2H3G0_9FIRM</name>
<keyword evidence="2" id="KW-0805">Transcription regulation</keyword>
<gene>
    <name evidence="7" type="ORF">G5B17_00095</name>
</gene>
<dbReference type="CDD" id="cd06171">
    <property type="entry name" value="Sigma70_r4"/>
    <property type="match status" value="1"/>
</dbReference>
<protein>
    <submittedName>
        <fullName evidence="7">Sigma-70 family RNA polymerase sigma factor</fullName>
    </submittedName>
</protein>
<dbReference type="Gene3D" id="1.10.10.10">
    <property type="entry name" value="Winged helix-like DNA-binding domain superfamily/Winged helix DNA-binding domain"/>
    <property type="match status" value="1"/>
</dbReference>
<dbReference type="Pfam" id="PF08281">
    <property type="entry name" value="Sigma70_r4_2"/>
    <property type="match status" value="1"/>
</dbReference>
<proteinExistence type="inferred from homology"/>
<evidence type="ECO:0000256" key="4">
    <source>
        <dbReference type="ARBA" id="ARBA00023163"/>
    </source>
</evidence>
<organism evidence="7 8">
    <name type="scientific">Blautia faecis</name>
    <dbReference type="NCBI Taxonomy" id="871665"/>
    <lineage>
        <taxon>Bacteria</taxon>
        <taxon>Bacillati</taxon>
        <taxon>Bacillota</taxon>
        <taxon>Clostridia</taxon>
        <taxon>Lachnospirales</taxon>
        <taxon>Lachnospiraceae</taxon>
        <taxon>Blautia</taxon>
    </lineage>
</organism>
<evidence type="ECO:0000313" key="7">
    <source>
        <dbReference type="EMBL" id="NSG83860.1"/>
    </source>
</evidence>
<dbReference type="InterPro" id="IPR036388">
    <property type="entry name" value="WH-like_DNA-bd_sf"/>
</dbReference>
<feature type="domain" description="RNA polymerase sigma-70 region 2" evidence="5">
    <location>
        <begin position="12"/>
        <end position="75"/>
    </location>
</feature>
<sequence length="159" mass="18548">MTKEQLGNLILDSERQLYSTAKTILFSDQDCADAIQETIVKAFSKIDTLKNDKYARTWLIRILINECYNLVRKSSKFISFEDLEDRLEMESEKSKDYSELYAAVNSLKEELRLPVILYYIEDFSVREIAQILEISEGAVQKRLARARGKLRQELQEVLV</sequence>
<evidence type="ECO:0000313" key="8">
    <source>
        <dbReference type="Proteomes" id="UP001644719"/>
    </source>
</evidence>
<evidence type="ECO:0000259" key="6">
    <source>
        <dbReference type="Pfam" id="PF08281"/>
    </source>
</evidence>
<keyword evidence="8" id="KW-1185">Reference proteome</keyword>